<reference evidence="2 3" key="1">
    <citation type="submission" date="2020-01" db="EMBL/GenBank/DDBJ databases">
        <authorList>
            <consortium name="DOE Joint Genome Institute"/>
            <person name="Haridas S."/>
            <person name="Albert R."/>
            <person name="Binder M."/>
            <person name="Bloem J."/>
            <person name="Labutti K."/>
            <person name="Salamov A."/>
            <person name="Andreopoulos B."/>
            <person name="Baker S.E."/>
            <person name="Barry K."/>
            <person name="Bills G."/>
            <person name="Bluhm B.H."/>
            <person name="Cannon C."/>
            <person name="Castanera R."/>
            <person name="Culley D.E."/>
            <person name="Daum C."/>
            <person name="Ezra D."/>
            <person name="Gonzalez J.B."/>
            <person name="Henrissat B."/>
            <person name="Kuo A."/>
            <person name="Liang C."/>
            <person name="Lipzen A."/>
            <person name="Lutzoni F."/>
            <person name="Magnuson J."/>
            <person name="Mondo S."/>
            <person name="Nolan M."/>
            <person name="Ohm R."/>
            <person name="Pangilinan J."/>
            <person name="Park H.-J.H."/>
            <person name="Ramirez L."/>
            <person name="Alfaro M."/>
            <person name="Sun H."/>
            <person name="Tritt A."/>
            <person name="Yoshinaga Y."/>
            <person name="Zwiers L.-H.L."/>
            <person name="Turgeon B.G."/>
            <person name="Goodwin S.B."/>
            <person name="Spatafora J.W."/>
            <person name="Crous P.W."/>
            <person name="Grigoriev I.V."/>
        </authorList>
    </citation>
    <scope>NUCLEOTIDE SEQUENCE [LARGE SCALE GENOMIC DNA]</scope>
    <source>
        <strain evidence="2 3">CBS 611.86</strain>
    </source>
</reference>
<dbReference type="EMBL" id="JAADJZ010000016">
    <property type="protein sequence ID" value="KAF2869255.1"/>
    <property type="molecule type" value="Genomic_DNA"/>
</dbReference>
<evidence type="ECO:0000256" key="1">
    <source>
        <dbReference type="SAM" id="MobiDB-lite"/>
    </source>
</evidence>
<sequence length="348" mass="37746">MRERLEACRLAGLQAWTSWGAIPWDARETGRGAVPFDAPVPRRLQARDGSRPERAASRSRCSQPSVGDGPWPSRSARSPALRRQTACLPSASRSARLPIGHHGCADSQISPRFTAGLSDCRRRLCGAAGLALRSRLAPSDHGLLCSARAPVTSRRPSPPITHRPRCDSGWKLELWCRCNPPPAIDSQCALLGAGWSMERPVSGPAHPARDAPQVQCWPSAAVKTLLHGGDPPWMMHQSGLPRRQQPILIHRAACSRSNNRQNSHVCPPALPTRPPPIAMTVSFFRASGDCAPASQFRRALPRVARKVHPFAVGLWSSMIVSSVQLLRSLRSARVISPLPANARPCSSS</sequence>
<dbReference type="Proteomes" id="UP000481861">
    <property type="component" value="Unassembled WGS sequence"/>
</dbReference>
<name>A0A7C8M733_9PLEO</name>
<keyword evidence="3" id="KW-1185">Reference proteome</keyword>
<feature type="region of interest" description="Disordered" evidence="1">
    <location>
        <begin position="31"/>
        <end position="85"/>
    </location>
</feature>
<proteinExistence type="predicted"/>
<gene>
    <name evidence="2" type="ORF">BDV95DRAFT_596292</name>
</gene>
<accession>A0A7C8M733</accession>
<dbReference type="AlphaFoldDB" id="A0A7C8M733"/>
<evidence type="ECO:0000313" key="2">
    <source>
        <dbReference type="EMBL" id="KAF2869255.1"/>
    </source>
</evidence>
<feature type="compositionally biased region" description="Basic and acidic residues" evidence="1">
    <location>
        <begin position="45"/>
        <end position="56"/>
    </location>
</feature>
<feature type="compositionally biased region" description="Low complexity" evidence="1">
    <location>
        <begin position="72"/>
        <end position="83"/>
    </location>
</feature>
<comment type="caution">
    <text evidence="2">The sequence shown here is derived from an EMBL/GenBank/DDBJ whole genome shotgun (WGS) entry which is preliminary data.</text>
</comment>
<protein>
    <submittedName>
        <fullName evidence="2">Uncharacterized protein</fullName>
    </submittedName>
</protein>
<organism evidence="2 3">
    <name type="scientific">Massariosphaeria phaeospora</name>
    <dbReference type="NCBI Taxonomy" id="100035"/>
    <lineage>
        <taxon>Eukaryota</taxon>
        <taxon>Fungi</taxon>
        <taxon>Dikarya</taxon>
        <taxon>Ascomycota</taxon>
        <taxon>Pezizomycotina</taxon>
        <taxon>Dothideomycetes</taxon>
        <taxon>Pleosporomycetidae</taxon>
        <taxon>Pleosporales</taxon>
        <taxon>Pleosporales incertae sedis</taxon>
        <taxon>Massariosphaeria</taxon>
    </lineage>
</organism>
<evidence type="ECO:0000313" key="3">
    <source>
        <dbReference type="Proteomes" id="UP000481861"/>
    </source>
</evidence>